<evidence type="ECO:0000313" key="17">
    <source>
        <dbReference type="EMBL" id="EKJ97128.1"/>
    </source>
</evidence>
<evidence type="ECO:0000256" key="8">
    <source>
        <dbReference type="ARBA" id="ARBA00023027"/>
    </source>
</evidence>
<comment type="pathway">
    <text evidence="1">Porphyrin-containing compound metabolism; siroheme biosynthesis; sirohydrochlorin from precorrin-2: step 1/1.</text>
</comment>
<dbReference type="NCBIfam" id="NF007922">
    <property type="entry name" value="PRK10637.1"/>
    <property type="match status" value="1"/>
</dbReference>
<comment type="similarity">
    <text evidence="2 14">Belongs to the precorrin methyltransferase family.</text>
</comment>
<dbReference type="NCBIfam" id="TIGR01470">
    <property type="entry name" value="cysG_Nterm"/>
    <property type="match status" value="1"/>
</dbReference>
<dbReference type="InterPro" id="IPR006367">
    <property type="entry name" value="Sirohaem_synthase_N"/>
</dbReference>
<dbReference type="Pfam" id="PF10414">
    <property type="entry name" value="CysG_dimeriser"/>
    <property type="match status" value="1"/>
</dbReference>
<dbReference type="Gene3D" id="3.40.50.720">
    <property type="entry name" value="NAD(P)-binding Rossmann-like Domain"/>
    <property type="match status" value="1"/>
</dbReference>
<dbReference type="NCBIfam" id="NF004790">
    <property type="entry name" value="PRK06136.1"/>
    <property type="match status" value="1"/>
</dbReference>
<evidence type="ECO:0000256" key="10">
    <source>
        <dbReference type="ARBA" id="ARBA00023244"/>
    </source>
</evidence>
<feature type="domain" description="Tetrapyrrole methylase" evidence="15">
    <location>
        <begin position="298"/>
        <end position="508"/>
    </location>
</feature>
<dbReference type="InterPro" id="IPR006366">
    <property type="entry name" value="CobA/CysG_C"/>
</dbReference>
<dbReference type="InterPro" id="IPR036291">
    <property type="entry name" value="NAD(P)-bd_dom_sf"/>
</dbReference>
<evidence type="ECO:0000256" key="2">
    <source>
        <dbReference type="ARBA" id="ARBA00005879"/>
    </source>
</evidence>
<evidence type="ECO:0000256" key="6">
    <source>
        <dbReference type="ARBA" id="ARBA00022691"/>
    </source>
</evidence>
<dbReference type="SUPFAM" id="SSF75615">
    <property type="entry name" value="Siroheme synthase middle domains-like"/>
    <property type="match status" value="1"/>
</dbReference>
<evidence type="ECO:0000256" key="4">
    <source>
        <dbReference type="ARBA" id="ARBA00022603"/>
    </source>
</evidence>
<accession>A0ABN0HR00</accession>
<evidence type="ECO:0000256" key="14">
    <source>
        <dbReference type="RuleBase" id="RU003960"/>
    </source>
</evidence>
<keyword evidence="6" id="KW-0949">S-adenosyl-L-methionine</keyword>
<sequence length="556" mass="59822">MANCLPLFGAGAGFVKGFALRLEASRRAGNRGRFVFLQNRGVREIKIQVPERLEFLFLQSCAAMRDICPMHNEHDFSAAGDRLSTFPAFFRVEGRQVAVFGNGDEAFAKVRLLANTNAHIVAYADEPEADYAVYLREHGIDHRPHAFASHLIDGATLVFAATGEAVLDRDIVAAARSRKIPANAVDQPEFCDFFTPALVSRAPVAVAIGTEGAGPVLAQMIRARIDQMLSPSLGKLAHLAVQYRGAAEQTVPKGALRRNFWRRFFSGAVADAVAVGDAPAAHQAVDRLLRSPERSEGRVWLVGAGPGAEDLLTLRAQRVLMEADVIVYDALVPQAIIDMGRRDAERLSVGKRKGCHSKSQDEINRLLVRLGKDGKRVVRLKSGDPLVYGRAGEEMSALRDAGIAYEIVPGITSAFAAAADFELPLTLRGVASSLIFTTGHDLTGDVLPDWARLAVSGATIAVYMGRSVAASVATRLIEAGLGVETTVAVIENASRADRRLLHGTLNDLPDLEHRDELTGPVMVIIGDAVAGANFDRSEALALAGRPADLKREYVNG</sequence>
<comment type="caution">
    <text evidence="17">The sequence shown here is derived from an EMBL/GenBank/DDBJ whole genome shotgun (WGS) entry which is preliminary data.</text>
</comment>
<comment type="pathway">
    <text evidence="12">Porphyrin-containing compound metabolism; siroheme biosynthesis; precorrin-2 from uroporphyrinogen III: step 1/1.</text>
</comment>
<dbReference type="InterPro" id="IPR000878">
    <property type="entry name" value="4pyrrol_Mease"/>
</dbReference>
<dbReference type="InterPro" id="IPR019478">
    <property type="entry name" value="Sirohaem_synthase_dimer_dom"/>
</dbReference>
<keyword evidence="4 14" id="KW-0489">Methyltransferase</keyword>
<keyword evidence="18" id="KW-1185">Reference proteome</keyword>
<reference evidence="17 18" key="1">
    <citation type="journal article" date="2013" name="Genome Announc.">
        <title>Genome Sequence of Rhizobium lupini HPC(L) Isolated from Saline Desert Soil, Kutch (Gujarat).</title>
        <authorList>
            <person name="Agarwal L."/>
            <person name="Purohit H.J."/>
        </authorList>
    </citation>
    <scope>NUCLEOTIDE SEQUENCE [LARGE SCALE GENOMIC DNA]</scope>
    <source>
        <strain evidence="18">HPC(L)</strain>
    </source>
</reference>
<dbReference type="SUPFAM" id="SSF51735">
    <property type="entry name" value="NAD(P)-binding Rossmann-fold domains"/>
    <property type="match status" value="1"/>
</dbReference>
<keyword evidence="11" id="KW-0511">Multifunctional enzyme</keyword>
<dbReference type="InterPro" id="IPR035996">
    <property type="entry name" value="4pyrrol_Methylase_sf"/>
</dbReference>
<comment type="catalytic activity">
    <reaction evidence="13">
        <text>precorrin-2 + NAD(+) = sirohydrochlorin + NADH + 2 H(+)</text>
        <dbReference type="Rhea" id="RHEA:15613"/>
        <dbReference type="ChEBI" id="CHEBI:15378"/>
        <dbReference type="ChEBI" id="CHEBI:57540"/>
        <dbReference type="ChEBI" id="CHEBI:57945"/>
        <dbReference type="ChEBI" id="CHEBI:58351"/>
        <dbReference type="ChEBI" id="CHEBI:58827"/>
        <dbReference type="EC" id="1.3.1.76"/>
    </reaction>
</comment>
<dbReference type="InterPro" id="IPR003043">
    <property type="entry name" value="Uropor_MeTrfase_CS"/>
</dbReference>
<evidence type="ECO:0000256" key="7">
    <source>
        <dbReference type="ARBA" id="ARBA00023002"/>
    </source>
</evidence>
<evidence type="ECO:0000256" key="3">
    <source>
        <dbReference type="ARBA" id="ARBA00022573"/>
    </source>
</evidence>
<dbReference type="NCBIfam" id="TIGR01469">
    <property type="entry name" value="cobA_cysG_Cterm"/>
    <property type="match status" value="1"/>
</dbReference>
<evidence type="ECO:0000259" key="15">
    <source>
        <dbReference type="Pfam" id="PF00590"/>
    </source>
</evidence>
<feature type="domain" description="Sirohaem synthase dimerisation" evidence="16">
    <location>
        <begin position="232"/>
        <end position="289"/>
    </location>
</feature>
<keyword evidence="7" id="KW-0560">Oxidoreductase</keyword>
<dbReference type="PANTHER" id="PTHR45790">
    <property type="entry name" value="SIROHEME SYNTHASE-RELATED"/>
    <property type="match status" value="1"/>
</dbReference>
<dbReference type="Gene3D" id="3.40.1010.10">
    <property type="entry name" value="Cobalt-precorrin-4 Transmethylase, Domain 1"/>
    <property type="match status" value="1"/>
</dbReference>
<dbReference type="PANTHER" id="PTHR45790:SF3">
    <property type="entry name" value="S-ADENOSYL-L-METHIONINE-DEPENDENT UROPORPHYRINOGEN III METHYLTRANSFERASE, CHLOROPLASTIC"/>
    <property type="match status" value="1"/>
</dbReference>
<evidence type="ECO:0000313" key="18">
    <source>
        <dbReference type="Proteomes" id="UP000017668"/>
    </source>
</evidence>
<evidence type="ECO:0000256" key="1">
    <source>
        <dbReference type="ARBA" id="ARBA00005010"/>
    </source>
</evidence>
<dbReference type="PROSITE" id="PS00840">
    <property type="entry name" value="SUMT_2"/>
    <property type="match status" value="1"/>
</dbReference>
<protein>
    <submittedName>
        <fullName evidence="17">Uroporphyrin-III C-methyltransferase</fullName>
    </submittedName>
</protein>
<evidence type="ECO:0000256" key="11">
    <source>
        <dbReference type="ARBA" id="ARBA00023268"/>
    </source>
</evidence>
<dbReference type="CDD" id="cd11642">
    <property type="entry name" value="SUMT"/>
    <property type="match status" value="1"/>
</dbReference>
<dbReference type="InterPro" id="IPR050161">
    <property type="entry name" value="Siro_Cobalamin_biosynth"/>
</dbReference>
<evidence type="ECO:0000259" key="16">
    <source>
        <dbReference type="Pfam" id="PF10414"/>
    </source>
</evidence>
<dbReference type="InterPro" id="IPR014776">
    <property type="entry name" value="4pyrrole_Mease_sub2"/>
</dbReference>
<dbReference type="InterPro" id="IPR014777">
    <property type="entry name" value="4pyrrole_Mease_sub1"/>
</dbReference>
<keyword evidence="10" id="KW-0627">Porphyrin biosynthesis</keyword>
<evidence type="ECO:0000256" key="12">
    <source>
        <dbReference type="ARBA" id="ARBA00025705"/>
    </source>
</evidence>
<evidence type="ECO:0000256" key="13">
    <source>
        <dbReference type="ARBA" id="ARBA00047561"/>
    </source>
</evidence>
<keyword evidence="9" id="KW-0456">Lyase</keyword>
<dbReference type="SUPFAM" id="SSF53790">
    <property type="entry name" value="Tetrapyrrole methylase"/>
    <property type="match status" value="1"/>
</dbReference>
<dbReference type="Pfam" id="PF00590">
    <property type="entry name" value="TP_methylase"/>
    <property type="match status" value="1"/>
</dbReference>
<dbReference type="EMBL" id="AMQQ01000004">
    <property type="protein sequence ID" value="EKJ97128.1"/>
    <property type="molecule type" value="Genomic_DNA"/>
</dbReference>
<evidence type="ECO:0000256" key="9">
    <source>
        <dbReference type="ARBA" id="ARBA00023239"/>
    </source>
</evidence>
<proteinExistence type="inferred from homology"/>
<keyword evidence="3" id="KW-0169">Cobalamin biosynthesis</keyword>
<dbReference type="Pfam" id="PF13241">
    <property type="entry name" value="NAD_binding_7"/>
    <property type="match status" value="1"/>
</dbReference>
<organism evidence="17 18">
    <name type="scientific">Bradyrhizobium lupini HPC(L)</name>
    <dbReference type="NCBI Taxonomy" id="1229491"/>
    <lineage>
        <taxon>Bacteria</taxon>
        <taxon>Pseudomonadati</taxon>
        <taxon>Pseudomonadota</taxon>
        <taxon>Alphaproteobacteria</taxon>
        <taxon>Hyphomicrobiales</taxon>
        <taxon>Nitrobacteraceae</taxon>
        <taxon>Bradyrhizobium</taxon>
    </lineage>
</organism>
<dbReference type="PROSITE" id="PS00839">
    <property type="entry name" value="SUMT_1"/>
    <property type="match status" value="1"/>
</dbReference>
<gene>
    <name evidence="17" type="ORF">C241_02379</name>
</gene>
<keyword evidence="5 14" id="KW-0808">Transferase</keyword>
<evidence type="ECO:0000256" key="5">
    <source>
        <dbReference type="ARBA" id="ARBA00022679"/>
    </source>
</evidence>
<dbReference type="Proteomes" id="UP000017668">
    <property type="component" value="Unassembled WGS sequence"/>
</dbReference>
<dbReference type="Gene3D" id="1.10.8.210">
    <property type="entry name" value="Sirohaem synthase, dimerisation domain"/>
    <property type="match status" value="1"/>
</dbReference>
<keyword evidence="8" id="KW-0520">NAD</keyword>
<dbReference type="InterPro" id="IPR037115">
    <property type="entry name" value="Sirohaem_synt_dimer_dom_sf"/>
</dbReference>
<dbReference type="Gene3D" id="3.30.950.10">
    <property type="entry name" value="Methyltransferase, Cobalt-precorrin-4 Transmethylase, Domain 2"/>
    <property type="match status" value="1"/>
</dbReference>
<dbReference type="Gene3D" id="3.30.160.110">
    <property type="entry name" value="Siroheme synthase, domain 2"/>
    <property type="match status" value="1"/>
</dbReference>
<name>A0ABN0HR00_RHILU</name>